<dbReference type="CDD" id="cd02042">
    <property type="entry name" value="ParAB_family"/>
    <property type="match status" value="1"/>
</dbReference>
<comment type="subunit">
    <text evidence="3">Dimerizes in the presence of ATP but not ADP; ATP-binding is required for double-stranded (ds)DNA-binding. Interacts with DnaA.</text>
</comment>
<sequence length="253" mass="27594">MAVNIVLTNQKGGVGKTTTAASLAAGLVMEGKRVLALDLDPQGNLGFSLGLNADAEGTIYDLMKGNVDIREIICPTEYGDIIPSDITLSAGVKEFYEKGRESLLKEALSDIGDEYDYIIIDTPPALNILTINAYVASDYIIVPMSSEILSLVGLTQLKETVDSVRLSLNPQIRILGILLTKFNSRTRLANEVKEMAESVALQMDTALFDNKIRNSVSVSEMPAHGMSIFKYAPRSKPAEDYLCFVREVIERIG</sequence>
<dbReference type="FunFam" id="3.40.50.300:FF:000285">
    <property type="entry name" value="Sporulation initiation inhibitor Soj"/>
    <property type="match status" value="1"/>
</dbReference>
<reference evidence="6 7" key="1">
    <citation type="submission" date="2016-07" db="EMBL/GenBank/DDBJ databases">
        <title>Characterization of isolates of Eisenbergiella tayi derived from blood cultures, using whole genome sequencing.</title>
        <authorList>
            <person name="Burdz T."/>
            <person name="Wiebe D."/>
            <person name="Huynh C."/>
            <person name="Bernard K."/>
        </authorList>
    </citation>
    <scope>NUCLEOTIDE SEQUENCE [LARGE SCALE GENOMIC DNA]</scope>
    <source>
        <strain evidence="6 7">NML 120489</strain>
    </source>
</reference>
<comment type="caution">
    <text evidence="6">The sequence shown here is derived from an EMBL/GenBank/DDBJ whole genome shotgun (WGS) entry which is preliminary data.</text>
</comment>
<dbReference type="InterPro" id="IPR027417">
    <property type="entry name" value="P-loop_NTPase"/>
</dbReference>
<evidence type="ECO:0000313" key="7">
    <source>
        <dbReference type="Proteomes" id="UP000095003"/>
    </source>
</evidence>
<dbReference type="PATRIC" id="fig|1432052.3.peg.6245"/>
<evidence type="ECO:0000256" key="2">
    <source>
        <dbReference type="ARBA" id="ARBA00049360"/>
    </source>
</evidence>
<keyword evidence="6" id="KW-0378">Hydrolase</keyword>
<dbReference type="PANTHER" id="PTHR13696:SF99">
    <property type="entry name" value="COBYRINIC ACID AC-DIAMIDE SYNTHASE"/>
    <property type="match status" value="1"/>
</dbReference>
<dbReference type="GO" id="GO:0016887">
    <property type="term" value="F:ATP hydrolysis activity"/>
    <property type="evidence" value="ECO:0007669"/>
    <property type="project" value="RHEA"/>
</dbReference>
<comment type="similarity">
    <text evidence="1">Belongs to the ParA family.</text>
</comment>
<dbReference type="AlphaFoldDB" id="A0A1E3AI19"/>
<evidence type="ECO:0000313" key="6">
    <source>
        <dbReference type="EMBL" id="ODM08317.1"/>
    </source>
</evidence>
<dbReference type="PIRSF" id="PIRSF009320">
    <property type="entry name" value="Nuc_binding_HP_1000"/>
    <property type="match status" value="1"/>
</dbReference>
<evidence type="ECO:0000256" key="4">
    <source>
        <dbReference type="ARBA" id="ARBA00071824"/>
    </source>
</evidence>
<evidence type="ECO:0000256" key="1">
    <source>
        <dbReference type="ARBA" id="ARBA00006976"/>
    </source>
</evidence>
<dbReference type="GeneID" id="93301505"/>
<evidence type="ECO:0000259" key="5">
    <source>
        <dbReference type="Pfam" id="PF13614"/>
    </source>
</evidence>
<dbReference type="PANTHER" id="PTHR13696">
    <property type="entry name" value="P-LOOP CONTAINING NUCLEOSIDE TRIPHOSPHATE HYDROLASE"/>
    <property type="match status" value="1"/>
</dbReference>
<feature type="domain" description="AAA" evidence="5">
    <location>
        <begin position="5"/>
        <end position="174"/>
    </location>
</feature>
<dbReference type="InterPro" id="IPR050678">
    <property type="entry name" value="DNA_Partitioning_ATPase"/>
</dbReference>
<gene>
    <name evidence="6" type="primary">soj_3</name>
    <name evidence="6" type="ORF">BEH84_05642</name>
</gene>
<organism evidence="6 7">
    <name type="scientific">Eisenbergiella tayi</name>
    <dbReference type="NCBI Taxonomy" id="1432052"/>
    <lineage>
        <taxon>Bacteria</taxon>
        <taxon>Bacillati</taxon>
        <taxon>Bacillota</taxon>
        <taxon>Clostridia</taxon>
        <taxon>Lachnospirales</taxon>
        <taxon>Lachnospiraceae</taxon>
        <taxon>Eisenbergiella</taxon>
    </lineage>
</organism>
<name>A0A1E3AI19_9FIRM</name>
<dbReference type="Gene3D" id="3.40.50.300">
    <property type="entry name" value="P-loop containing nucleotide triphosphate hydrolases"/>
    <property type="match status" value="1"/>
</dbReference>
<evidence type="ECO:0000256" key="3">
    <source>
        <dbReference type="ARBA" id="ARBA00062323"/>
    </source>
</evidence>
<comment type="catalytic activity">
    <reaction evidence="2">
        <text>ATP + H2O = ADP + phosphate + H(+)</text>
        <dbReference type="Rhea" id="RHEA:13065"/>
        <dbReference type="ChEBI" id="CHEBI:15377"/>
        <dbReference type="ChEBI" id="CHEBI:15378"/>
        <dbReference type="ChEBI" id="CHEBI:30616"/>
        <dbReference type="ChEBI" id="CHEBI:43474"/>
        <dbReference type="ChEBI" id="CHEBI:456216"/>
    </reaction>
</comment>
<dbReference type="RefSeq" id="WP_009250542.1">
    <property type="nucleotide sequence ID" value="NZ_BAABXS010000001.1"/>
</dbReference>
<dbReference type="InterPro" id="IPR025669">
    <property type="entry name" value="AAA_dom"/>
</dbReference>
<proteinExistence type="inferred from homology"/>
<dbReference type="EMBL" id="MCGI01000006">
    <property type="protein sequence ID" value="ODM08317.1"/>
    <property type="molecule type" value="Genomic_DNA"/>
</dbReference>
<dbReference type="SUPFAM" id="SSF52540">
    <property type="entry name" value="P-loop containing nucleoside triphosphate hydrolases"/>
    <property type="match status" value="1"/>
</dbReference>
<accession>A0A1E3AI19</accession>
<dbReference type="Pfam" id="PF13614">
    <property type="entry name" value="AAA_31"/>
    <property type="match status" value="1"/>
</dbReference>
<dbReference type="Proteomes" id="UP000095003">
    <property type="component" value="Unassembled WGS sequence"/>
</dbReference>
<protein>
    <recommendedName>
        <fullName evidence="4">Sporulation initiation inhibitor protein Soj</fullName>
    </recommendedName>
</protein>